<dbReference type="AlphaFoldDB" id="A0A7Y9J539"/>
<reference evidence="1 2" key="1">
    <citation type="submission" date="2020-07" db="EMBL/GenBank/DDBJ databases">
        <title>Sequencing the genomes of 1000 actinobacteria strains.</title>
        <authorList>
            <person name="Klenk H.-P."/>
        </authorList>
    </citation>
    <scope>NUCLEOTIDE SEQUENCE [LARGE SCALE GENOMIC DNA]</scope>
    <source>
        <strain evidence="1 2">DSM 45772</strain>
    </source>
</reference>
<organism evidence="1 2">
    <name type="scientific">Actinomycetospora corticicola</name>
    <dbReference type="NCBI Taxonomy" id="663602"/>
    <lineage>
        <taxon>Bacteria</taxon>
        <taxon>Bacillati</taxon>
        <taxon>Actinomycetota</taxon>
        <taxon>Actinomycetes</taxon>
        <taxon>Pseudonocardiales</taxon>
        <taxon>Pseudonocardiaceae</taxon>
        <taxon>Actinomycetospora</taxon>
    </lineage>
</organism>
<name>A0A7Y9J539_9PSEU</name>
<gene>
    <name evidence="1" type="ORF">BJ983_001855</name>
</gene>
<protein>
    <submittedName>
        <fullName evidence="1">Uncharacterized protein</fullName>
    </submittedName>
</protein>
<comment type="caution">
    <text evidence="1">The sequence shown here is derived from an EMBL/GenBank/DDBJ whole genome shotgun (WGS) entry which is preliminary data.</text>
</comment>
<sequence>MDHGGPDDGLAGLRAAAAAVERLGDPASAVDPLEHADRFEALHEALTGALADVDRG</sequence>
<dbReference type="EMBL" id="JACCBN010000001">
    <property type="protein sequence ID" value="NYD35753.1"/>
    <property type="molecule type" value="Genomic_DNA"/>
</dbReference>
<dbReference type="Proteomes" id="UP000535890">
    <property type="component" value="Unassembled WGS sequence"/>
</dbReference>
<evidence type="ECO:0000313" key="2">
    <source>
        <dbReference type="Proteomes" id="UP000535890"/>
    </source>
</evidence>
<keyword evidence="2" id="KW-1185">Reference proteome</keyword>
<accession>A0A7Y9J539</accession>
<dbReference type="RefSeq" id="WP_218891745.1">
    <property type="nucleotide sequence ID" value="NZ_BAABHP010000017.1"/>
</dbReference>
<proteinExistence type="predicted"/>
<evidence type="ECO:0000313" key="1">
    <source>
        <dbReference type="EMBL" id="NYD35753.1"/>
    </source>
</evidence>